<evidence type="ECO:0000313" key="2">
    <source>
        <dbReference type="EMBL" id="KAK4015351.1"/>
    </source>
</evidence>
<dbReference type="Proteomes" id="UP001234178">
    <property type="component" value="Unassembled WGS sequence"/>
</dbReference>
<evidence type="ECO:0000256" key="1">
    <source>
        <dbReference type="SAM" id="MobiDB-lite"/>
    </source>
</evidence>
<accession>A0ABQ9ZQZ5</accession>
<feature type="compositionally biased region" description="Polar residues" evidence="1">
    <location>
        <begin position="100"/>
        <end position="111"/>
    </location>
</feature>
<evidence type="ECO:0000313" key="3">
    <source>
        <dbReference type="Proteomes" id="UP001234178"/>
    </source>
</evidence>
<reference evidence="2 3" key="1">
    <citation type="journal article" date="2023" name="Nucleic Acids Res.">
        <title>The hologenome of Daphnia magna reveals possible DNA methylation and microbiome-mediated evolution of the host genome.</title>
        <authorList>
            <person name="Chaturvedi A."/>
            <person name="Li X."/>
            <person name="Dhandapani V."/>
            <person name="Marshall H."/>
            <person name="Kissane S."/>
            <person name="Cuenca-Cambronero M."/>
            <person name="Asole G."/>
            <person name="Calvet F."/>
            <person name="Ruiz-Romero M."/>
            <person name="Marangio P."/>
            <person name="Guigo R."/>
            <person name="Rago D."/>
            <person name="Mirbahai L."/>
            <person name="Eastwood N."/>
            <person name="Colbourne J.K."/>
            <person name="Zhou J."/>
            <person name="Mallon E."/>
            <person name="Orsini L."/>
        </authorList>
    </citation>
    <scope>NUCLEOTIDE SEQUENCE [LARGE SCALE GENOMIC DNA]</scope>
    <source>
        <strain evidence="2">LRV0_1</strain>
    </source>
</reference>
<organism evidence="2 3">
    <name type="scientific">Daphnia magna</name>
    <dbReference type="NCBI Taxonomy" id="35525"/>
    <lineage>
        <taxon>Eukaryota</taxon>
        <taxon>Metazoa</taxon>
        <taxon>Ecdysozoa</taxon>
        <taxon>Arthropoda</taxon>
        <taxon>Crustacea</taxon>
        <taxon>Branchiopoda</taxon>
        <taxon>Diplostraca</taxon>
        <taxon>Cladocera</taxon>
        <taxon>Anomopoda</taxon>
        <taxon>Daphniidae</taxon>
        <taxon>Daphnia</taxon>
    </lineage>
</organism>
<keyword evidence="3" id="KW-1185">Reference proteome</keyword>
<dbReference type="EMBL" id="JAOYFB010000005">
    <property type="protein sequence ID" value="KAK4015351.1"/>
    <property type="molecule type" value="Genomic_DNA"/>
</dbReference>
<feature type="region of interest" description="Disordered" evidence="1">
    <location>
        <begin position="91"/>
        <end position="111"/>
    </location>
</feature>
<comment type="caution">
    <text evidence="2">The sequence shown here is derived from an EMBL/GenBank/DDBJ whole genome shotgun (WGS) entry which is preliminary data.</text>
</comment>
<name>A0ABQ9ZQZ5_9CRUS</name>
<proteinExistence type="predicted"/>
<sequence>MLWKRGSRHTQTTVLSRACTTTTNVDRTPLTNLNGRLKCVPSIKVTSSDKTGSSFFARDLHSTSTNSNSISGDVGYDFSLLSEATSDTTLDSFGHDLDQNGRSTSHSNVLK</sequence>
<protein>
    <submittedName>
        <fullName evidence="2">Uncharacterized protein</fullName>
    </submittedName>
</protein>
<gene>
    <name evidence="2" type="ORF">OUZ56_030332</name>
</gene>